<dbReference type="PANTHER" id="PTHR43546">
    <property type="entry name" value="UPF0173 METAL-DEPENDENT HYDROLASE MJ1163-RELATED"/>
    <property type="match status" value="1"/>
</dbReference>
<dbReference type="InterPro" id="IPR050114">
    <property type="entry name" value="UPF0173_UPF0282_UlaG_hydrolase"/>
</dbReference>
<dbReference type="Proteomes" id="UP001303115">
    <property type="component" value="Unassembled WGS sequence"/>
</dbReference>
<organism evidence="2 3">
    <name type="scientific">Parachaetomium inaequale</name>
    <dbReference type="NCBI Taxonomy" id="2588326"/>
    <lineage>
        <taxon>Eukaryota</taxon>
        <taxon>Fungi</taxon>
        <taxon>Dikarya</taxon>
        <taxon>Ascomycota</taxon>
        <taxon>Pezizomycotina</taxon>
        <taxon>Sordariomycetes</taxon>
        <taxon>Sordariomycetidae</taxon>
        <taxon>Sordariales</taxon>
        <taxon>Chaetomiaceae</taxon>
        <taxon>Parachaetomium</taxon>
    </lineage>
</organism>
<accession>A0AAN6P928</accession>
<keyword evidence="3" id="KW-1185">Reference proteome</keyword>
<reference evidence="3" key="1">
    <citation type="journal article" date="2023" name="Mol. Phylogenet. Evol.">
        <title>Genome-scale phylogeny and comparative genomics of the fungal order Sordariales.</title>
        <authorList>
            <person name="Hensen N."/>
            <person name="Bonometti L."/>
            <person name="Westerberg I."/>
            <person name="Brannstrom I.O."/>
            <person name="Guillou S."/>
            <person name="Cros-Aarteil S."/>
            <person name="Calhoun S."/>
            <person name="Haridas S."/>
            <person name="Kuo A."/>
            <person name="Mondo S."/>
            <person name="Pangilinan J."/>
            <person name="Riley R."/>
            <person name="LaButti K."/>
            <person name="Andreopoulos B."/>
            <person name="Lipzen A."/>
            <person name="Chen C."/>
            <person name="Yan M."/>
            <person name="Daum C."/>
            <person name="Ng V."/>
            <person name="Clum A."/>
            <person name="Steindorff A."/>
            <person name="Ohm R.A."/>
            <person name="Martin F."/>
            <person name="Silar P."/>
            <person name="Natvig D.O."/>
            <person name="Lalanne C."/>
            <person name="Gautier V."/>
            <person name="Ament-Velasquez S.L."/>
            <person name="Kruys A."/>
            <person name="Hutchinson M.I."/>
            <person name="Powell A.J."/>
            <person name="Barry K."/>
            <person name="Miller A.N."/>
            <person name="Grigoriev I.V."/>
            <person name="Debuchy R."/>
            <person name="Gladieux P."/>
            <person name="Hiltunen Thoren M."/>
            <person name="Johannesson H."/>
        </authorList>
    </citation>
    <scope>NUCLEOTIDE SEQUENCE [LARGE SCALE GENOMIC DNA]</scope>
    <source>
        <strain evidence="3">CBS 284.82</strain>
    </source>
</reference>
<evidence type="ECO:0000313" key="2">
    <source>
        <dbReference type="EMBL" id="KAK4033940.1"/>
    </source>
</evidence>
<comment type="caution">
    <text evidence="2">The sequence shown here is derived from an EMBL/GenBank/DDBJ whole genome shotgun (WGS) entry which is preliminary data.</text>
</comment>
<gene>
    <name evidence="2" type="ORF">C8A01DRAFT_49564</name>
</gene>
<dbReference type="PANTHER" id="PTHR43546:SF3">
    <property type="entry name" value="UPF0173 METAL-DEPENDENT HYDROLASE MJ1163"/>
    <property type="match status" value="1"/>
</dbReference>
<dbReference type="Gene3D" id="3.60.15.10">
    <property type="entry name" value="Ribonuclease Z/Hydroxyacylglutathione hydrolase-like"/>
    <property type="match status" value="1"/>
</dbReference>
<dbReference type="SUPFAM" id="SSF56281">
    <property type="entry name" value="Metallo-hydrolase/oxidoreductase"/>
    <property type="match status" value="1"/>
</dbReference>
<sequence length="341" mass="36858">MSGNDTSDAGATTLEWFGATTFRLKTKGLTIFLDAWLERPSSIPTYIRIEDVHEADYILISHAHFDHLPGADKLAKRTGAIIIGNGEAINVMRGAGIPETQLIAVAGGERIPLFTAEQRKAAAAAENQQPRGPLDAGGPPPGPPQPSPDQAVVTLHAWPSLHCLMPPASGDGGLSSHPDSIDTATRYTGDVGGFNCTLDITRALTYKLGSLVEMPQLPPQLPDSMRVFVEYMRDRDANRYSNFDGGQITYNFLIGPGKTLLWSGHLGGYEGVLAHLEPKPDFALLAIAGRANLDGRLRGRGGLVAPLKPWYIDSRAATELVHKETKSKVVELEHAKVFQLW</sequence>
<evidence type="ECO:0008006" key="4">
    <source>
        <dbReference type="Google" id="ProtNLM"/>
    </source>
</evidence>
<dbReference type="AlphaFoldDB" id="A0AAN6P928"/>
<feature type="compositionally biased region" description="Low complexity" evidence="1">
    <location>
        <begin position="121"/>
        <end position="137"/>
    </location>
</feature>
<feature type="region of interest" description="Disordered" evidence="1">
    <location>
        <begin position="118"/>
        <end position="151"/>
    </location>
</feature>
<protein>
    <recommendedName>
        <fullName evidence="4">Metallo-beta-lactamase domain-containing protein</fullName>
    </recommendedName>
</protein>
<dbReference type="InterPro" id="IPR036866">
    <property type="entry name" value="RibonucZ/Hydroxyglut_hydro"/>
</dbReference>
<dbReference type="Pfam" id="PF13483">
    <property type="entry name" value="Lactamase_B_3"/>
    <property type="match status" value="1"/>
</dbReference>
<name>A0AAN6P928_9PEZI</name>
<proteinExistence type="predicted"/>
<evidence type="ECO:0000256" key="1">
    <source>
        <dbReference type="SAM" id="MobiDB-lite"/>
    </source>
</evidence>
<evidence type="ECO:0000313" key="3">
    <source>
        <dbReference type="Proteomes" id="UP001303115"/>
    </source>
</evidence>
<feature type="compositionally biased region" description="Pro residues" evidence="1">
    <location>
        <begin position="138"/>
        <end position="147"/>
    </location>
</feature>
<dbReference type="EMBL" id="MU854502">
    <property type="protein sequence ID" value="KAK4033940.1"/>
    <property type="molecule type" value="Genomic_DNA"/>
</dbReference>